<evidence type="ECO:0000313" key="2">
    <source>
        <dbReference type="Proteomes" id="UP000677515"/>
    </source>
</evidence>
<dbReference type="Proteomes" id="UP000677515">
    <property type="component" value="Chromosome"/>
</dbReference>
<gene>
    <name evidence="1" type="ORF">ERHA53_25850</name>
</gene>
<proteinExistence type="predicted"/>
<reference evidence="1 2" key="1">
    <citation type="submission" date="2021-01" db="EMBL/GenBank/DDBJ databases">
        <title>Complete genome sequence of Erwinia rhapontici MAFF 311153.</title>
        <authorList>
            <person name="Morohoshi T."/>
            <person name="Someya N."/>
        </authorList>
    </citation>
    <scope>NUCLEOTIDE SEQUENCE [LARGE SCALE GENOMIC DNA]</scope>
    <source>
        <strain evidence="1 2">MAFF 311153</strain>
    </source>
</reference>
<name>A0ABM7N1B3_ERWRD</name>
<dbReference type="EMBL" id="AP024329">
    <property type="protein sequence ID" value="BCQ35242.1"/>
    <property type="molecule type" value="Genomic_DNA"/>
</dbReference>
<accession>A0ABM7N1B3</accession>
<sequence length="57" mass="6815">MWYVLVRDGLQEYKHELNPNYLVQHLDILSIVLDQRGMDWNDGALIALFNHHPRNNK</sequence>
<protein>
    <submittedName>
        <fullName evidence="1">Uncharacterized protein</fullName>
    </submittedName>
</protein>
<keyword evidence="2" id="KW-1185">Reference proteome</keyword>
<organism evidence="1 2">
    <name type="scientific">Erwinia rhapontici</name>
    <name type="common">Pectobacterium rhapontici</name>
    <dbReference type="NCBI Taxonomy" id="55212"/>
    <lineage>
        <taxon>Bacteria</taxon>
        <taxon>Pseudomonadati</taxon>
        <taxon>Pseudomonadota</taxon>
        <taxon>Gammaproteobacteria</taxon>
        <taxon>Enterobacterales</taxon>
        <taxon>Erwiniaceae</taxon>
        <taxon>Erwinia</taxon>
    </lineage>
</organism>
<evidence type="ECO:0000313" key="1">
    <source>
        <dbReference type="EMBL" id="BCQ35242.1"/>
    </source>
</evidence>